<dbReference type="EMBL" id="AFFY01000024">
    <property type="protein sequence ID" value="EHH00148.1"/>
    <property type="molecule type" value="Genomic_DNA"/>
</dbReference>
<dbReference type="Proteomes" id="UP000003598">
    <property type="component" value="Unassembled WGS sequence"/>
</dbReference>
<dbReference type="RefSeq" id="WP_008620171.1">
    <property type="nucleotide sequence ID" value="NZ_JH376599.1"/>
</dbReference>
<comment type="caution">
    <text evidence="2">The sequence shown here is derived from an EMBL/GenBank/DDBJ whole genome shotgun (WGS) entry which is preliminary data.</text>
</comment>
<dbReference type="HOGENOM" id="CLU_212160_0_0_10"/>
<sequence>MEENTEKAMEPTKKKSKVEEILEADRKNPPKRVNKTWEAAMRLKGSLIVNDPTFLL</sequence>
<feature type="region of interest" description="Disordered" evidence="1">
    <location>
        <begin position="1"/>
        <end position="29"/>
    </location>
</feature>
<protein>
    <submittedName>
        <fullName evidence="2">Uncharacterized protein</fullName>
    </submittedName>
</protein>
<feature type="compositionally biased region" description="Basic and acidic residues" evidence="1">
    <location>
        <begin position="1"/>
        <end position="28"/>
    </location>
</feature>
<evidence type="ECO:0000256" key="1">
    <source>
        <dbReference type="SAM" id="MobiDB-lite"/>
    </source>
</evidence>
<name>G5SRI8_9BACT</name>
<dbReference type="AlphaFoldDB" id="G5SRI8"/>
<accession>G5SRI8</accession>
<organism evidence="2 3">
    <name type="scientific">Paraprevotella clara YIT 11840</name>
    <dbReference type="NCBI Taxonomy" id="762968"/>
    <lineage>
        <taxon>Bacteria</taxon>
        <taxon>Pseudomonadati</taxon>
        <taxon>Bacteroidota</taxon>
        <taxon>Bacteroidia</taxon>
        <taxon>Bacteroidales</taxon>
        <taxon>Prevotellaceae</taxon>
        <taxon>Paraprevotella</taxon>
    </lineage>
</organism>
<gene>
    <name evidence="2" type="ORF">HMPREF9441_01979</name>
</gene>
<keyword evidence="3" id="KW-1185">Reference proteome</keyword>
<dbReference type="STRING" id="762968.HMPREF9441_01979"/>
<evidence type="ECO:0000313" key="2">
    <source>
        <dbReference type="EMBL" id="EHH00148.1"/>
    </source>
</evidence>
<reference evidence="2 3" key="1">
    <citation type="submission" date="2011-03" db="EMBL/GenBank/DDBJ databases">
        <authorList>
            <person name="Weinstock G."/>
            <person name="Sodergren E."/>
            <person name="Clifton S."/>
            <person name="Fulton L."/>
            <person name="Fulton B."/>
            <person name="Courtney L."/>
            <person name="Fronick C."/>
            <person name="Harrison M."/>
            <person name="Strong C."/>
            <person name="Farmer C."/>
            <person name="Delahaunty K."/>
            <person name="Markovic C."/>
            <person name="Hall O."/>
            <person name="Minx P."/>
            <person name="Tomlinson C."/>
            <person name="Mitreva M."/>
            <person name="Hou S."/>
            <person name="Chen J."/>
            <person name="Wollam A."/>
            <person name="Pepin K.H."/>
            <person name="Johnson M."/>
            <person name="Bhonagiri V."/>
            <person name="Zhang X."/>
            <person name="Suruliraj S."/>
            <person name="Warren W."/>
            <person name="Chinwalla A."/>
            <person name="Mardis E.R."/>
            <person name="Wilson R.K."/>
        </authorList>
    </citation>
    <scope>NUCLEOTIDE SEQUENCE [LARGE SCALE GENOMIC DNA]</scope>
    <source>
        <strain evidence="2 3">YIT 11840</strain>
    </source>
</reference>
<dbReference type="GeneID" id="93559187"/>
<proteinExistence type="predicted"/>
<evidence type="ECO:0000313" key="3">
    <source>
        <dbReference type="Proteomes" id="UP000003598"/>
    </source>
</evidence>
<dbReference type="PATRIC" id="fig|762968.3.peg.1766"/>